<comment type="subcellular location">
    <subcellularLocation>
        <location evidence="1">Cell membrane</location>
        <topology evidence="1">Multi-pass membrane protein</topology>
    </subcellularLocation>
</comment>
<dbReference type="EMBL" id="QFYS01000007">
    <property type="protein sequence ID" value="RAK63785.1"/>
    <property type="molecule type" value="Genomic_DNA"/>
</dbReference>
<feature type="transmembrane region" description="Helical" evidence="7">
    <location>
        <begin position="117"/>
        <end position="138"/>
    </location>
</feature>
<comment type="caution">
    <text evidence="8">The sequence shown here is derived from an EMBL/GenBank/DDBJ whole genome shotgun (WGS) entry which is preliminary data.</text>
</comment>
<evidence type="ECO:0000256" key="7">
    <source>
        <dbReference type="SAM" id="Phobius"/>
    </source>
</evidence>
<reference evidence="8 9" key="1">
    <citation type="submission" date="2018-05" db="EMBL/GenBank/DDBJ databases">
        <authorList>
            <person name="Lanie J.A."/>
            <person name="Ng W.-L."/>
            <person name="Kazmierczak K.M."/>
            <person name="Andrzejewski T.M."/>
            <person name="Davidsen T.M."/>
            <person name="Wayne K.J."/>
            <person name="Tettelin H."/>
            <person name="Glass J.I."/>
            <person name="Rusch D."/>
            <person name="Podicherti R."/>
            <person name="Tsui H.-C.T."/>
            <person name="Winkler M.E."/>
        </authorList>
    </citation>
    <scope>NUCLEOTIDE SEQUENCE [LARGE SCALE GENOMIC DNA]</scope>
    <source>
        <strain evidence="8 9">BUT-10</strain>
    </source>
</reference>
<evidence type="ECO:0000313" key="8">
    <source>
        <dbReference type="EMBL" id="RAK63785.1"/>
    </source>
</evidence>
<dbReference type="PANTHER" id="PTHR33567">
    <property type="entry name" value="CHROMATE ION TRANSPORTER (EUROFUNG)"/>
    <property type="match status" value="1"/>
</dbReference>
<keyword evidence="9" id="KW-1185">Reference proteome</keyword>
<feature type="transmembrane region" description="Helical" evidence="7">
    <location>
        <begin position="304"/>
        <end position="325"/>
    </location>
</feature>
<protein>
    <submittedName>
        <fullName evidence="8">Chromate transporter</fullName>
    </submittedName>
</protein>
<dbReference type="Proteomes" id="UP000249524">
    <property type="component" value="Unassembled WGS sequence"/>
</dbReference>
<feature type="transmembrane region" description="Helical" evidence="7">
    <location>
        <begin position="234"/>
        <end position="253"/>
    </location>
</feature>
<dbReference type="InterPro" id="IPR014047">
    <property type="entry name" value="Chr_Tranpt_l_chain"/>
</dbReference>
<sequence>MDAAQPAKAVSALDIFFAFLKQGLTAFGGPVAHLAYFRREFVERRGWISESAYADLVALCNFLPGPASSQVGMAIGMRHAGLPGALAAFAGFTLPAAVAMILFALSSGELIARFGQGWIHGLKIAAAAVVLQAVVQMARNLAVGPVRAGLAIGATIGLVIAQSPVAQAAAIAAGGLFGTLMLRDVGGAVPPDDAVETVDTGTAIFALGLFVVLLVTLPVLAVLLGNPGLGLASVFYRTGALVFGGGHVVLPLLEGEIVAPGWLDHDTFLAGYGAVQALPGPLFSFAGFVGAAQTYGPRGVTGGLIALFSIFLPSLLLVTGALPFWDRLKREGWARGFMAGAGATVVGVLAAALWDPVLMETIRRPADWALFAGAFIFLAVAKLPPWLVVVGFAVATGVFLA</sequence>
<gene>
    <name evidence="8" type="ORF">DJ019_15195</name>
</gene>
<keyword evidence="3" id="KW-1003">Cell membrane</keyword>
<evidence type="ECO:0000256" key="4">
    <source>
        <dbReference type="ARBA" id="ARBA00022692"/>
    </source>
</evidence>
<comment type="similarity">
    <text evidence="2">Belongs to the chromate ion transporter (CHR) (TC 2.A.51) family.</text>
</comment>
<feature type="transmembrane region" description="Helical" evidence="7">
    <location>
        <begin position="273"/>
        <end position="292"/>
    </location>
</feature>
<proteinExistence type="inferred from homology"/>
<dbReference type="InterPro" id="IPR003370">
    <property type="entry name" value="Chromate_transpt"/>
</dbReference>
<feature type="transmembrane region" description="Helical" evidence="7">
    <location>
        <begin position="150"/>
        <end position="182"/>
    </location>
</feature>
<name>A0A328BAR8_9CAUL</name>
<dbReference type="PIRSF" id="PIRSF004810">
    <property type="entry name" value="ChrA"/>
    <property type="match status" value="1"/>
</dbReference>
<keyword evidence="6 7" id="KW-0472">Membrane</keyword>
<feature type="transmembrane region" description="Helical" evidence="7">
    <location>
        <begin position="337"/>
        <end position="358"/>
    </location>
</feature>
<evidence type="ECO:0000256" key="3">
    <source>
        <dbReference type="ARBA" id="ARBA00022475"/>
    </source>
</evidence>
<evidence type="ECO:0000313" key="9">
    <source>
        <dbReference type="Proteomes" id="UP000249524"/>
    </source>
</evidence>
<dbReference type="OrthoDB" id="8969999at2"/>
<feature type="transmembrane region" description="Helical" evidence="7">
    <location>
        <begin position="85"/>
        <end position="105"/>
    </location>
</feature>
<evidence type="ECO:0000256" key="1">
    <source>
        <dbReference type="ARBA" id="ARBA00004651"/>
    </source>
</evidence>
<keyword evidence="4 7" id="KW-0812">Transmembrane</keyword>
<keyword evidence="5 7" id="KW-1133">Transmembrane helix</keyword>
<dbReference type="Pfam" id="PF02417">
    <property type="entry name" value="Chromate_transp"/>
    <property type="match status" value="2"/>
</dbReference>
<evidence type="ECO:0000256" key="5">
    <source>
        <dbReference type="ARBA" id="ARBA00022989"/>
    </source>
</evidence>
<feature type="transmembrane region" description="Helical" evidence="7">
    <location>
        <begin position="370"/>
        <end position="400"/>
    </location>
</feature>
<feature type="transmembrane region" description="Helical" evidence="7">
    <location>
        <begin position="15"/>
        <end position="37"/>
    </location>
</feature>
<dbReference type="NCBIfam" id="TIGR00937">
    <property type="entry name" value="2A51"/>
    <property type="match status" value="1"/>
</dbReference>
<dbReference type="AlphaFoldDB" id="A0A328BAR8"/>
<dbReference type="GO" id="GO:0005886">
    <property type="term" value="C:plasma membrane"/>
    <property type="evidence" value="ECO:0007669"/>
    <property type="project" value="UniProtKB-SubCell"/>
</dbReference>
<accession>A0A328BAR8</accession>
<organism evidence="8 9">
    <name type="scientific">Phenylobacterium kunshanense</name>
    <dbReference type="NCBI Taxonomy" id="1445034"/>
    <lineage>
        <taxon>Bacteria</taxon>
        <taxon>Pseudomonadati</taxon>
        <taxon>Pseudomonadota</taxon>
        <taxon>Alphaproteobacteria</taxon>
        <taxon>Caulobacterales</taxon>
        <taxon>Caulobacteraceae</taxon>
        <taxon>Phenylobacterium</taxon>
    </lineage>
</organism>
<dbReference type="GO" id="GO:0015109">
    <property type="term" value="F:chromate transmembrane transporter activity"/>
    <property type="evidence" value="ECO:0007669"/>
    <property type="project" value="InterPro"/>
</dbReference>
<dbReference type="PANTHER" id="PTHR33567:SF3">
    <property type="entry name" value="CHROMATE ION TRANSPORTER (EUROFUNG)"/>
    <property type="match status" value="1"/>
</dbReference>
<evidence type="ECO:0000256" key="6">
    <source>
        <dbReference type="ARBA" id="ARBA00023136"/>
    </source>
</evidence>
<evidence type="ECO:0000256" key="2">
    <source>
        <dbReference type="ARBA" id="ARBA00005262"/>
    </source>
</evidence>
<dbReference type="RefSeq" id="WP_111277095.1">
    <property type="nucleotide sequence ID" value="NZ_QFYS01000007.1"/>
</dbReference>
<feature type="transmembrane region" description="Helical" evidence="7">
    <location>
        <begin position="202"/>
        <end position="222"/>
    </location>
</feature>